<organism evidence="2 3">
    <name type="scientific">Rapeseed phyllody phytoplasma</name>
    <dbReference type="NCBI Taxonomy" id="2490543"/>
    <lineage>
        <taxon>Bacteria</taxon>
        <taxon>Bacillati</taxon>
        <taxon>Mycoplasmatota</taxon>
        <taxon>Mollicutes</taxon>
        <taxon>Acholeplasmatales</taxon>
        <taxon>Acholeplasmataceae</taxon>
        <taxon>Candidatus Phytoplasma</taxon>
        <taxon>16SrI (Aster yellows group)</taxon>
    </lineage>
</organism>
<name>A0A859I921_9MOLU</name>
<evidence type="ECO:0000259" key="1">
    <source>
        <dbReference type="Pfam" id="PF13274"/>
    </source>
</evidence>
<evidence type="ECO:0000313" key="3">
    <source>
        <dbReference type="Proteomes" id="UP000509122"/>
    </source>
</evidence>
<gene>
    <name evidence="2" type="ORF">RP166_1230</name>
</gene>
<accession>A0A859I921</accession>
<dbReference type="KEGG" id="rphy:RP166_1230"/>
<dbReference type="EMBL" id="CP055264">
    <property type="protein sequence ID" value="QKX95133.1"/>
    <property type="molecule type" value="Genomic_DNA"/>
</dbReference>
<dbReference type="Pfam" id="PF13274">
    <property type="entry name" value="SocA_Panacea"/>
    <property type="match status" value="1"/>
</dbReference>
<evidence type="ECO:0000313" key="2">
    <source>
        <dbReference type="EMBL" id="QKX95133.1"/>
    </source>
</evidence>
<dbReference type="InterPro" id="IPR025272">
    <property type="entry name" value="SocA_Panacea"/>
</dbReference>
<dbReference type="AlphaFoldDB" id="A0A859I921"/>
<sequence>MNFVTRNTRIYISDCANYIIKRIDVNHMKLQKLLYYSYAAYLVKYKESLAVNLVEAWQKGPVFKRLYQKLKHYDKDEIIKDPVSKTFESKLNWERKQVMYFIISKYGWVDSGSLMRQSMREAPFDNYFEETPMYHFPKACYIPDEAIYHYFKDSSNWYVFPKYCPTCLQRM</sequence>
<feature type="domain" description="Antitoxin SocA-like Panacea" evidence="1">
    <location>
        <begin position="30"/>
        <end position="121"/>
    </location>
</feature>
<reference evidence="2 3" key="1">
    <citation type="submission" date="2020-06" db="EMBL/GenBank/DDBJ databases">
        <title>Complete genome sequence of Candidatus Phytoplasma asteris RP166.</title>
        <authorList>
            <person name="Cho S.-T."/>
            <person name="Zwolinska A."/>
            <person name="Huang W."/>
            <person name="Wouters R."/>
            <person name="Hogenhout S.A."/>
            <person name="Kuo C.-H."/>
        </authorList>
    </citation>
    <scope>NUCLEOTIDE SEQUENCE [LARGE SCALE GENOMIC DNA]</scope>
    <source>
        <strain evidence="2">RP166</strain>
    </source>
</reference>
<proteinExistence type="predicted"/>
<protein>
    <recommendedName>
        <fullName evidence="1">Antitoxin SocA-like Panacea domain-containing protein</fullName>
    </recommendedName>
</protein>
<dbReference type="Proteomes" id="UP000509122">
    <property type="component" value="Chromosome"/>
</dbReference>